<dbReference type="GO" id="GO:0006508">
    <property type="term" value="P:proteolysis"/>
    <property type="evidence" value="ECO:0007669"/>
    <property type="project" value="UniProtKB-KW"/>
</dbReference>
<sequence length="278" mass="29346">MAHRTLVLVALALAAHLDAIPRSLPRGALPRRQDTSTKIIGGHEAAEGQLPYQSRVGELPGEGVGEVGSTSVAAWSSHRTLCVTAAHCVEGGDPTSPSGLRVVAGGLDLGTLEASEQVGEINFIIEHPFYSPITFENDIALLRLETPLLYTESVGQLELPQPQQNFTGEVCRVSGWGQTSEGGTLSSILLYTDLPVLSDEMCEESYVQDELFPSMLCVGGAAAAGVGSCHGDSGGPLACGSVLTGLVSWGYGCARPEYPGVYTEVSYFVDWIASHTRR</sequence>
<dbReference type="InterPro" id="IPR043504">
    <property type="entry name" value="Peptidase_S1_PA_chymotrypsin"/>
</dbReference>
<evidence type="ECO:0000256" key="5">
    <source>
        <dbReference type="ARBA" id="ARBA00022825"/>
    </source>
</evidence>
<dbReference type="GO" id="GO:0005615">
    <property type="term" value="C:extracellular space"/>
    <property type="evidence" value="ECO:0007669"/>
    <property type="project" value="TreeGrafter"/>
</dbReference>
<proteinExistence type="predicted"/>
<organism evidence="10 11">
    <name type="scientific">Chionoecetes opilio</name>
    <name type="common">Atlantic snow crab</name>
    <name type="synonym">Cancer opilio</name>
    <dbReference type="NCBI Taxonomy" id="41210"/>
    <lineage>
        <taxon>Eukaryota</taxon>
        <taxon>Metazoa</taxon>
        <taxon>Ecdysozoa</taxon>
        <taxon>Arthropoda</taxon>
        <taxon>Crustacea</taxon>
        <taxon>Multicrustacea</taxon>
        <taxon>Malacostraca</taxon>
        <taxon>Eumalacostraca</taxon>
        <taxon>Eucarida</taxon>
        <taxon>Decapoda</taxon>
        <taxon>Pleocyemata</taxon>
        <taxon>Brachyura</taxon>
        <taxon>Eubrachyura</taxon>
        <taxon>Majoidea</taxon>
        <taxon>Majidae</taxon>
        <taxon>Chionoecetes</taxon>
    </lineage>
</organism>
<dbReference type="InterPro" id="IPR001314">
    <property type="entry name" value="Peptidase_S1A"/>
</dbReference>
<evidence type="ECO:0000259" key="9">
    <source>
        <dbReference type="PROSITE" id="PS50240"/>
    </source>
</evidence>
<dbReference type="InterPro" id="IPR001254">
    <property type="entry name" value="Trypsin_dom"/>
</dbReference>
<dbReference type="Proteomes" id="UP000770661">
    <property type="component" value="Unassembled WGS sequence"/>
</dbReference>
<evidence type="ECO:0000256" key="4">
    <source>
        <dbReference type="ARBA" id="ARBA00022801"/>
    </source>
</evidence>
<dbReference type="PROSITE" id="PS00134">
    <property type="entry name" value="TRYPSIN_HIS"/>
    <property type="match status" value="1"/>
</dbReference>
<keyword evidence="4 7" id="KW-0378">Hydrolase</keyword>
<dbReference type="PRINTS" id="PR00722">
    <property type="entry name" value="CHYMOTRYPSIN"/>
</dbReference>
<feature type="chain" id="PRO_5035325021" evidence="8">
    <location>
        <begin position="20"/>
        <end position="278"/>
    </location>
</feature>
<evidence type="ECO:0000256" key="2">
    <source>
        <dbReference type="ARBA" id="ARBA00022525"/>
    </source>
</evidence>
<evidence type="ECO:0000256" key="6">
    <source>
        <dbReference type="ARBA" id="ARBA00023157"/>
    </source>
</evidence>
<dbReference type="PROSITE" id="PS50240">
    <property type="entry name" value="TRYPSIN_DOM"/>
    <property type="match status" value="1"/>
</dbReference>
<dbReference type="PROSITE" id="PS00135">
    <property type="entry name" value="TRYPSIN_SER"/>
    <property type="match status" value="1"/>
</dbReference>
<keyword evidence="8" id="KW-0732">Signal</keyword>
<dbReference type="Gene3D" id="2.40.10.10">
    <property type="entry name" value="Trypsin-like serine proteases"/>
    <property type="match status" value="1"/>
</dbReference>
<feature type="signal peptide" evidence="8">
    <location>
        <begin position="1"/>
        <end position="19"/>
    </location>
</feature>
<protein>
    <submittedName>
        <fullName evidence="10">Trypsin-1</fullName>
    </submittedName>
</protein>
<dbReference type="OrthoDB" id="10059102at2759"/>
<dbReference type="SMART" id="SM00020">
    <property type="entry name" value="Tryp_SPc"/>
    <property type="match status" value="1"/>
</dbReference>
<name>A0A8J4Y0K6_CHIOP</name>
<keyword evidence="6" id="KW-1015">Disulfide bond</keyword>
<feature type="domain" description="Peptidase S1" evidence="9">
    <location>
        <begin position="39"/>
        <end position="277"/>
    </location>
</feature>
<dbReference type="PANTHER" id="PTHR24264:SF65">
    <property type="entry name" value="SRCR DOMAIN-CONTAINING PROTEIN"/>
    <property type="match status" value="1"/>
</dbReference>
<dbReference type="GO" id="GO:0004252">
    <property type="term" value="F:serine-type endopeptidase activity"/>
    <property type="evidence" value="ECO:0007669"/>
    <property type="project" value="InterPro"/>
</dbReference>
<dbReference type="InterPro" id="IPR009003">
    <property type="entry name" value="Peptidase_S1_PA"/>
</dbReference>
<dbReference type="EMBL" id="JACEEZ010019405">
    <property type="protein sequence ID" value="KAG0715746.1"/>
    <property type="molecule type" value="Genomic_DNA"/>
</dbReference>
<dbReference type="InterPro" id="IPR018114">
    <property type="entry name" value="TRYPSIN_HIS"/>
</dbReference>
<dbReference type="InterPro" id="IPR033116">
    <property type="entry name" value="TRYPSIN_SER"/>
</dbReference>
<dbReference type="AlphaFoldDB" id="A0A8J4Y0K6"/>
<evidence type="ECO:0000256" key="1">
    <source>
        <dbReference type="ARBA" id="ARBA00004613"/>
    </source>
</evidence>
<dbReference type="InterPro" id="IPR050127">
    <property type="entry name" value="Serine_Proteases_S1"/>
</dbReference>
<dbReference type="SUPFAM" id="SSF50494">
    <property type="entry name" value="Trypsin-like serine proteases"/>
    <property type="match status" value="1"/>
</dbReference>
<evidence type="ECO:0000313" key="10">
    <source>
        <dbReference type="EMBL" id="KAG0715746.1"/>
    </source>
</evidence>
<dbReference type="FunFam" id="2.40.10.10:FF:000010">
    <property type="entry name" value="Kallikrein related peptidase 11"/>
    <property type="match status" value="1"/>
</dbReference>
<evidence type="ECO:0000256" key="8">
    <source>
        <dbReference type="SAM" id="SignalP"/>
    </source>
</evidence>
<evidence type="ECO:0000256" key="7">
    <source>
        <dbReference type="RuleBase" id="RU363034"/>
    </source>
</evidence>
<dbReference type="CDD" id="cd00190">
    <property type="entry name" value="Tryp_SPc"/>
    <property type="match status" value="1"/>
</dbReference>
<accession>A0A8J4Y0K6</accession>
<dbReference type="Pfam" id="PF00089">
    <property type="entry name" value="Trypsin"/>
    <property type="match status" value="1"/>
</dbReference>
<keyword evidence="2" id="KW-0964">Secreted</keyword>
<keyword evidence="3 7" id="KW-0645">Protease</keyword>
<keyword evidence="5 7" id="KW-0720">Serine protease</keyword>
<evidence type="ECO:0000313" key="11">
    <source>
        <dbReference type="Proteomes" id="UP000770661"/>
    </source>
</evidence>
<comment type="subcellular location">
    <subcellularLocation>
        <location evidence="1">Secreted</location>
    </subcellularLocation>
</comment>
<gene>
    <name evidence="10" type="primary">TRYP_0</name>
    <name evidence="10" type="ORF">GWK47_000121</name>
</gene>
<dbReference type="PANTHER" id="PTHR24264">
    <property type="entry name" value="TRYPSIN-RELATED"/>
    <property type="match status" value="1"/>
</dbReference>
<comment type="caution">
    <text evidence="10">The sequence shown here is derived from an EMBL/GenBank/DDBJ whole genome shotgun (WGS) entry which is preliminary data.</text>
</comment>
<evidence type="ECO:0000256" key="3">
    <source>
        <dbReference type="ARBA" id="ARBA00022670"/>
    </source>
</evidence>
<keyword evidence="11" id="KW-1185">Reference proteome</keyword>
<reference evidence="10" key="1">
    <citation type="submission" date="2020-07" db="EMBL/GenBank/DDBJ databases">
        <title>The High-quality genome of the commercially important snow crab, Chionoecetes opilio.</title>
        <authorList>
            <person name="Jeong J.-H."/>
            <person name="Ryu S."/>
        </authorList>
    </citation>
    <scope>NUCLEOTIDE SEQUENCE</scope>
    <source>
        <strain evidence="10">MADBK_172401_WGS</strain>
        <tissue evidence="10">Digestive gland</tissue>
    </source>
</reference>